<sequence>MVRKIVALLVALMALGLLSILLVFGVLHTQYAKPVVSYALEKVLDIHVTSEAFHYHYPNQVTFENARFEIAEQPPVEVAKLSVWLAGNLSTKQPLTVQELLIDGTTLNGRDPLPLELIERWQIENLAIDHLDYSDNELIINDLRLQVKGLVAGDSLMSSQGEVQLEASQLNYQGSALHDVLLDGVFARDNSKLYGVSFTWSGASISTQAQKLERGWSLVNTTINRLSLEQTHLDDPWFSLFQKYVNHINSLDILNSSLSYNGSKISNINASVEGIELDKQLWSQQQAYLSIDADQVVWQGFEFIEPTIELYASKDKIQIADLDTRLEQGRVQVSGELTPNTVKLDKVNIDGIKFIQESGDASLLTLFNDINADDIKTITIDNATFNRSQWIQLANKPFWQVTGFNMKANDLVLKKDYQWGLWQGKATASANSASIDKVLANQIIIETESKQGKWQLNRLFIPFDQGYLTANAELDFTAPSQPLKVSANAFSLPVQLTQYLSSPAALGFTGAADVELEMSALIADKHAFSQTVSGALNASFYNTTAVTEHSQTPFSVDITPLKLTADRGRVELVPFKISSENLNGEAKQSIDLSSQPLEALNIELTEPCKSIYTLHILTGVITATPIEGCR</sequence>
<dbReference type="Pfam" id="PF05170">
    <property type="entry name" value="AsmA"/>
    <property type="match status" value="1"/>
</dbReference>
<protein>
    <submittedName>
        <fullName evidence="2">AsmA family protein</fullName>
    </submittedName>
</protein>
<dbReference type="KEGG" id="vck:PG915_16085"/>
<dbReference type="RefSeq" id="WP_353497362.1">
    <property type="nucleotide sequence ID" value="NZ_CP115920.1"/>
</dbReference>
<name>A0AAU8BHC8_9VIBR</name>
<evidence type="ECO:0000259" key="1">
    <source>
        <dbReference type="Pfam" id="PF05170"/>
    </source>
</evidence>
<proteinExistence type="predicted"/>
<accession>A0AAU8BHC8</accession>
<reference evidence="2" key="1">
    <citation type="submission" date="2023-01" db="EMBL/GenBank/DDBJ databases">
        <title>Vibrio sp. CB1-14 genome sequencing.</title>
        <authorList>
            <person name="Otstavnykh N."/>
            <person name="Isaeva M."/>
            <person name="Meleshko D."/>
        </authorList>
    </citation>
    <scope>NUCLEOTIDE SEQUENCE</scope>
    <source>
        <strain evidence="2">CB1-14</strain>
    </source>
</reference>
<dbReference type="EMBL" id="CP115920">
    <property type="protein sequence ID" value="XCD16039.1"/>
    <property type="molecule type" value="Genomic_DNA"/>
</dbReference>
<organism evidence="2">
    <name type="scientific">Vibrio chaetopteri</name>
    <dbReference type="NCBI Taxonomy" id="3016528"/>
    <lineage>
        <taxon>Bacteria</taxon>
        <taxon>Pseudomonadati</taxon>
        <taxon>Pseudomonadota</taxon>
        <taxon>Gammaproteobacteria</taxon>
        <taxon>Vibrionales</taxon>
        <taxon>Vibrionaceae</taxon>
        <taxon>Vibrio</taxon>
    </lineage>
</organism>
<evidence type="ECO:0000313" key="2">
    <source>
        <dbReference type="EMBL" id="XCD16039.1"/>
    </source>
</evidence>
<dbReference type="AlphaFoldDB" id="A0AAU8BHC8"/>
<feature type="domain" description="AsmA" evidence="1">
    <location>
        <begin position="161"/>
        <end position="520"/>
    </location>
</feature>
<gene>
    <name evidence="2" type="ORF">PG915_16085</name>
</gene>
<dbReference type="InterPro" id="IPR007844">
    <property type="entry name" value="AsmA"/>
</dbReference>